<evidence type="ECO:0000313" key="3">
    <source>
        <dbReference type="EMBL" id="TKI05310.1"/>
    </source>
</evidence>
<proteinExistence type="predicted"/>
<dbReference type="InterPro" id="IPR020471">
    <property type="entry name" value="AKR"/>
</dbReference>
<dbReference type="InterPro" id="IPR036812">
    <property type="entry name" value="NAD(P)_OxRdtase_dom_sf"/>
</dbReference>
<evidence type="ECO:0000259" key="2">
    <source>
        <dbReference type="Pfam" id="PF00248"/>
    </source>
</evidence>
<dbReference type="Pfam" id="PF00248">
    <property type="entry name" value="Aldo_ket_red"/>
    <property type="match status" value="1"/>
</dbReference>
<organism evidence="3 4">
    <name type="scientific">Martelella alba</name>
    <dbReference type="NCBI Taxonomy" id="2590451"/>
    <lineage>
        <taxon>Bacteria</taxon>
        <taxon>Pseudomonadati</taxon>
        <taxon>Pseudomonadota</taxon>
        <taxon>Alphaproteobacteria</taxon>
        <taxon>Hyphomicrobiales</taxon>
        <taxon>Aurantimonadaceae</taxon>
        <taxon>Martelella</taxon>
    </lineage>
</organism>
<dbReference type="PANTHER" id="PTHR43364:SF4">
    <property type="entry name" value="NAD(P)-LINKED OXIDOREDUCTASE SUPERFAMILY PROTEIN"/>
    <property type="match status" value="1"/>
</dbReference>
<protein>
    <submittedName>
        <fullName evidence="3">Aldo/keto reductase</fullName>
    </submittedName>
</protein>
<sequence>MKIVKLGRSGLEVSALCLGCMTYGEPERSGYGWTLDERQSRPFIQQALDIGINFFDSANAYSHGHSEEILGRALRDFARREDVVITTKVYNPMRSGPNAKGLSRKAIMTEIDASLRRLQTDYVDLYQIHRWDYDTPLEETLEALHDLVKMGKVRYLGASSMYAWQFCKAQHVARQHGWTPFIAMQNHLNLLYREEEREMLGLCRDEGVGVTPWSPLARGRLTRPWQQAAATGRGADDGYARFLYQATEQADRRVIEAVTEVAAGRGISQAQAALAWLFTKPQVAAPIIGATAFDHLTEAAAATELALTADEIAAMEAPYIPHQVVEHT</sequence>
<dbReference type="InterPro" id="IPR050523">
    <property type="entry name" value="AKR_Detox_Biosynth"/>
</dbReference>
<gene>
    <name evidence="3" type="ORF">FCN80_14450</name>
</gene>
<evidence type="ECO:0000313" key="4">
    <source>
        <dbReference type="Proteomes" id="UP000305202"/>
    </source>
</evidence>
<accession>A0ABY2SLV6</accession>
<name>A0ABY2SLV6_9HYPH</name>
<comment type="caution">
    <text evidence="3">The sequence shown here is derived from an EMBL/GenBank/DDBJ whole genome shotgun (WGS) entry which is preliminary data.</text>
</comment>
<dbReference type="EMBL" id="SZPQ01000020">
    <property type="protein sequence ID" value="TKI05310.1"/>
    <property type="molecule type" value="Genomic_DNA"/>
</dbReference>
<dbReference type="RefSeq" id="WP_136990862.1">
    <property type="nucleotide sequence ID" value="NZ_SZPQ01000020.1"/>
</dbReference>
<keyword evidence="1" id="KW-0560">Oxidoreductase</keyword>
<dbReference type="InterPro" id="IPR023210">
    <property type="entry name" value="NADP_OxRdtase_dom"/>
</dbReference>
<evidence type="ECO:0000256" key="1">
    <source>
        <dbReference type="ARBA" id="ARBA00023002"/>
    </source>
</evidence>
<dbReference type="PANTHER" id="PTHR43364">
    <property type="entry name" value="NADH-SPECIFIC METHYLGLYOXAL REDUCTASE-RELATED"/>
    <property type="match status" value="1"/>
</dbReference>
<dbReference type="Gene3D" id="3.20.20.100">
    <property type="entry name" value="NADP-dependent oxidoreductase domain"/>
    <property type="match status" value="1"/>
</dbReference>
<dbReference type="Proteomes" id="UP000305202">
    <property type="component" value="Unassembled WGS sequence"/>
</dbReference>
<dbReference type="PRINTS" id="PR00069">
    <property type="entry name" value="ALDKETRDTASE"/>
</dbReference>
<feature type="domain" description="NADP-dependent oxidoreductase" evidence="2">
    <location>
        <begin position="16"/>
        <end position="317"/>
    </location>
</feature>
<dbReference type="SUPFAM" id="SSF51430">
    <property type="entry name" value="NAD(P)-linked oxidoreductase"/>
    <property type="match status" value="1"/>
</dbReference>
<reference evidence="3 4" key="1">
    <citation type="submission" date="2019-04" db="EMBL/GenBank/DDBJ databases">
        <authorList>
            <person name="Li M."/>
            <person name="Gao C."/>
        </authorList>
    </citation>
    <scope>NUCLEOTIDE SEQUENCE [LARGE SCALE GENOMIC DNA]</scope>
    <source>
        <strain evidence="3 4">BGMRC 2031</strain>
    </source>
</reference>
<keyword evidence="4" id="KW-1185">Reference proteome</keyword>
<dbReference type="CDD" id="cd19079">
    <property type="entry name" value="AKR_EcYajO-like"/>
    <property type="match status" value="1"/>
</dbReference>